<dbReference type="Proteomes" id="UP000295151">
    <property type="component" value="Unassembled WGS sequence"/>
</dbReference>
<dbReference type="EMBL" id="SOCE01000001">
    <property type="protein sequence ID" value="TDU90902.1"/>
    <property type="molecule type" value="Genomic_DNA"/>
</dbReference>
<proteinExistence type="predicted"/>
<gene>
    <name evidence="2" type="ORF">EV138_4503</name>
</gene>
<comment type="caution">
    <text evidence="2">The sequence shown here is derived from an EMBL/GenBank/DDBJ whole genome shotgun (WGS) entry which is preliminary data.</text>
</comment>
<keyword evidence="1" id="KW-0812">Transmembrane</keyword>
<accession>A0A4R7TF87</accession>
<keyword evidence="3" id="KW-1185">Reference proteome</keyword>
<reference evidence="2 3" key="1">
    <citation type="submission" date="2019-03" db="EMBL/GenBank/DDBJ databases">
        <title>Genomic Encyclopedia of Type Strains, Phase III (KMG-III): the genomes of soil and plant-associated and newly described type strains.</title>
        <authorList>
            <person name="Whitman W."/>
        </authorList>
    </citation>
    <scope>NUCLEOTIDE SEQUENCE [LARGE SCALE GENOMIC DNA]</scope>
    <source>
        <strain evidence="2 3">VKM Ac-2575</strain>
    </source>
</reference>
<protein>
    <recommendedName>
        <fullName evidence="4">DUF3137 domain-containing protein</fullName>
    </recommendedName>
</protein>
<evidence type="ECO:0000313" key="2">
    <source>
        <dbReference type="EMBL" id="TDU90902.1"/>
    </source>
</evidence>
<organism evidence="2 3">
    <name type="scientific">Kribbella voronezhensis</name>
    <dbReference type="NCBI Taxonomy" id="2512212"/>
    <lineage>
        <taxon>Bacteria</taxon>
        <taxon>Bacillati</taxon>
        <taxon>Actinomycetota</taxon>
        <taxon>Actinomycetes</taxon>
        <taxon>Propionibacteriales</taxon>
        <taxon>Kribbellaceae</taxon>
        <taxon>Kribbella</taxon>
    </lineage>
</organism>
<keyword evidence="1" id="KW-0472">Membrane</keyword>
<dbReference type="AlphaFoldDB" id="A0A4R7TF87"/>
<evidence type="ECO:0008006" key="4">
    <source>
        <dbReference type="Google" id="ProtNLM"/>
    </source>
</evidence>
<feature type="transmembrane region" description="Helical" evidence="1">
    <location>
        <begin position="52"/>
        <end position="70"/>
    </location>
</feature>
<evidence type="ECO:0000256" key="1">
    <source>
        <dbReference type="SAM" id="Phobius"/>
    </source>
</evidence>
<feature type="transmembrane region" description="Helical" evidence="1">
    <location>
        <begin position="21"/>
        <end position="46"/>
    </location>
</feature>
<evidence type="ECO:0000313" key="3">
    <source>
        <dbReference type="Proteomes" id="UP000295151"/>
    </source>
</evidence>
<keyword evidence="1" id="KW-1133">Transmembrane helix</keyword>
<name>A0A4R7TF87_9ACTN</name>
<sequence>MTAAPVSRHPRRSRLRPDWVWQFRQGSAVVFVLWFVIAVPLAIAGLLLEPRWVGWMMMGWFVVLVVFTLGMRWSELRLRRAWEDVVEQMGWHFSAVEPAVRDRWPFPPFDADPNAEVVDVTSGRHRGREFWTGRFRHQVRRRRLGFDFLDLEVERPLPPLQVLPAPLAPVAAASLLPIKLEIDGSTESYLVFNGREDLAVEVLHPRAVDVLAQVPPFGFSCEGRRFVAILPAYRDASTALAHLDAACDLLDLMPEHVWQAGEQWLATSVAQPPESANPPE</sequence>